<protein>
    <submittedName>
        <fullName evidence="15">Putative ferric reductase</fullName>
    </submittedName>
</protein>
<feature type="transmembrane region" description="Helical" evidence="13">
    <location>
        <begin position="176"/>
        <end position="196"/>
    </location>
</feature>
<gene>
    <name evidence="15" type="ORF">FHX73_111249</name>
</gene>
<dbReference type="Gene3D" id="3.40.50.80">
    <property type="entry name" value="Nucleotide-binding domain of ferredoxin-NADP reductase (FNR) module"/>
    <property type="match status" value="1"/>
</dbReference>
<dbReference type="SUPFAM" id="SSF63380">
    <property type="entry name" value="Riboflavin synthase domain-like"/>
    <property type="match status" value="1"/>
</dbReference>
<dbReference type="CDD" id="cd06198">
    <property type="entry name" value="FNR_like_3"/>
    <property type="match status" value="1"/>
</dbReference>
<keyword evidence="12 13" id="KW-0472">Membrane</keyword>
<dbReference type="InterPro" id="IPR017927">
    <property type="entry name" value="FAD-bd_FR_type"/>
</dbReference>
<evidence type="ECO:0000256" key="5">
    <source>
        <dbReference type="ARBA" id="ARBA00022714"/>
    </source>
</evidence>
<keyword evidence="6" id="KW-0479">Metal-binding</keyword>
<evidence type="ECO:0000256" key="10">
    <source>
        <dbReference type="ARBA" id="ARBA00023004"/>
    </source>
</evidence>
<dbReference type="AlphaFoldDB" id="A0A561UDL7"/>
<sequence>MSTVTQHRGRRAAPTPAPTDELAAAAAPAVVVPALIAIGALAVLAVWWRDTSMVRGADEWLTNGSRIAGLLAGYGAPVLLVLMARIPVLERWVGADRLARWHAIGGRYVVGLVVLHVLTVIWGYSLTAHQDVVSQTWELVFHYPDMIKATLGTVLMLGTGAVSARAARRRLSYEAWYYLHLATYLAIALAFGHQLANGADLVEGPGLLGWWTLYLGSFGLLFWFRLAAPFLSDRRHRLRIAEVRPEADGVVSIFLTGQRLDELRCESGQFFRLQFLAPGLRWASNPYSLSAPPHPKFLRFTVKDLGGHSSAVAALRPGVRVRAEGPYGAFTARRRVAKGRRVLLIAAGVGITPIRTLFETLPAGQGELTLLYRVRREEDVLFRDELERVAARRRAKLHLLVGSRREVGDPFTAAALSRLVPGLRGHEVFLCGPTELTEQLIRELCEAGVAKHRIHHESFVF</sequence>
<feature type="domain" description="FAD-binding FR-type" evidence="14">
    <location>
        <begin position="233"/>
        <end position="333"/>
    </location>
</feature>
<organism evidence="15 16">
    <name type="scientific">Kitasatospora viridis</name>
    <dbReference type="NCBI Taxonomy" id="281105"/>
    <lineage>
        <taxon>Bacteria</taxon>
        <taxon>Bacillati</taxon>
        <taxon>Actinomycetota</taxon>
        <taxon>Actinomycetes</taxon>
        <taxon>Kitasatosporales</taxon>
        <taxon>Streptomycetaceae</taxon>
        <taxon>Kitasatospora</taxon>
    </lineage>
</organism>
<keyword evidence="10" id="KW-0408">Iron</keyword>
<keyword evidence="16" id="KW-1185">Reference proteome</keyword>
<proteinExistence type="predicted"/>
<comment type="subcellular location">
    <subcellularLocation>
        <location evidence="2">Membrane</location>
        <topology evidence="2">Multi-pass membrane protein</topology>
    </subcellularLocation>
</comment>
<name>A0A561UDL7_9ACTN</name>
<dbReference type="GO" id="GO:0050660">
    <property type="term" value="F:flavin adenine dinucleotide binding"/>
    <property type="evidence" value="ECO:0007669"/>
    <property type="project" value="TreeGrafter"/>
</dbReference>
<dbReference type="PRINTS" id="PR00371">
    <property type="entry name" value="FPNCR"/>
</dbReference>
<dbReference type="InterPro" id="IPR017938">
    <property type="entry name" value="Riboflavin_synthase-like_b-brl"/>
</dbReference>
<evidence type="ECO:0000256" key="7">
    <source>
        <dbReference type="ARBA" id="ARBA00022827"/>
    </source>
</evidence>
<evidence type="ECO:0000256" key="6">
    <source>
        <dbReference type="ARBA" id="ARBA00022723"/>
    </source>
</evidence>
<dbReference type="PANTHER" id="PTHR47354">
    <property type="entry name" value="NADH OXIDOREDUCTASE HCR"/>
    <property type="match status" value="1"/>
</dbReference>
<dbReference type="EMBL" id="VIWT01000001">
    <property type="protein sequence ID" value="TWF97469.1"/>
    <property type="molecule type" value="Genomic_DNA"/>
</dbReference>
<evidence type="ECO:0000256" key="13">
    <source>
        <dbReference type="SAM" id="Phobius"/>
    </source>
</evidence>
<keyword evidence="9" id="KW-0560">Oxidoreductase</keyword>
<evidence type="ECO:0000256" key="4">
    <source>
        <dbReference type="ARBA" id="ARBA00022692"/>
    </source>
</evidence>
<keyword evidence="8 13" id="KW-1133">Transmembrane helix</keyword>
<dbReference type="PROSITE" id="PS51384">
    <property type="entry name" value="FAD_FR"/>
    <property type="match status" value="1"/>
</dbReference>
<feature type="transmembrane region" description="Helical" evidence="13">
    <location>
        <begin position="67"/>
        <end position="88"/>
    </location>
</feature>
<evidence type="ECO:0000256" key="2">
    <source>
        <dbReference type="ARBA" id="ARBA00004141"/>
    </source>
</evidence>
<evidence type="ECO:0000256" key="3">
    <source>
        <dbReference type="ARBA" id="ARBA00022630"/>
    </source>
</evidence>
<feature type="transmembrane region" description="Helical" evidence="13">
    <location>
        <begin position="208"/>
        <end position="228"/>
    </location>
</feature>
<keyword evidence="11" id="KW-0411">Iron-sulfur</keyword>
<dbReference type="InterPro" id="IPR050415">
    <property type="entry name" value="MRET"/>
</dbReference>
<evidence type="ECO:0000256" key="9">
    <source>
        <dbReference type="ARBA" id="ARBA00023002"/>
    </source>
</evidence>
<keyword evidence="7" id="KW-0274">FAD</keyword>
<dbReference type="InterPro" id="IPR013130">
    <property type="entry name" value="Fe3_Rdtase_TM_dom"/>
</dbReference>
<keyword evidence="5" id="KW-0001">2Fe-2S</keyword>
<evidence type="ECO:0000256" key="8">
    <source>
        <dbReference type="ARBA" id="ARBA00022989"/>
    </source>
</evidence>
<feature type="transmembrane region" description="Helical" evidence="13">
    <location>
        <begin position="108"/>
        <end position="126"/>
    </location>
</feature>
<dbReference type="InterPro" id="IPR001709">
    <property type="entry name" value="Flavoprot_Pyr_Nucl_cyt_Rdtase"/>
</dbReference>
<dbReference type="Pfam" id="PF00175">
    <property type="entry name" value="NAD_binding_1"/>
    <property type="match status" value="1"/>
</dbReference>
<comment type="cofactor">
    <cofactor evidence="1">
        <name>FAD</name>
        <dbReference type="ChEBI" id="CHEBI:57692"/>
    </cofactor>
</comment>
<evidence type="ECO:0000256" key="1">
    <source>
        <dbReference type="ARBA" id="ARBA00001974"/>
    </source>
</evidence>
<dbReference type="GO" id="GO:0046872">
    <property type="term" value="F:metal ion binding"/>
    <property type="evidence" value="ECO:0007669"/>
    <property type="project" value="UniProtKB-KW"/>
</dbReference>
<dbReference type="GO" id="GO:0016491">
    <property type="term" value="F:oxidoreductase activity"/>
    <property type="evidence" value="ECO:0007669"/>
    <property type="project" value="UniProtKB-KW"/>
</dbReference>
<keyword evidence="4 13" id="KW-0812">Transmembrane</keyword>
<dbReference type="Proteomes" id="UP000317940">
    <property type="component" value="Unassembled WGS sequence"/>
</dbReference>
<evidence type="ECO:0000313" key="16">
    <source>
        <dbReference type="Proteomes" id="UP000317940"/>
    </source>
</evidence>
<reference evidence="15 16" key="1">
    <citation type="submission" date="2019-06" db="EMBL/GenBank/DDBJ databases">
        <title>Sequencing the genomes of 1000 actinobacteria strains.</title>
        <authorList>
            <person name="Klenk H.-P."/>
        </authorList>
    </citation>
    <scope>NUCLEOTIDE SEQUENCE [LARGE SCALE GENOMIC DNA]</scope>
    <source>
        <strain evidence="15 16">DSM 44826</strain>
    </source>
</reference>
<comment type="caution">
    <text evidence="15">The sequence shown here is derived from an EMBL/GenBank/DDBJ whole genome shotgun (WGS) entry which is preliminary data.</text>
</comment>
<evidence type="ECO:0000259" key="14">
    <source>
        <dbReference type="PROSITE" id="PS51384"/>
    </source>
</evidence>
<dbReference type="GO" id="GO:0016020">
    <property type="term" value="C:membrane"/>
    <property type="evidence" value="ECO:0007669"/>
    <property type="project" value="UniProtKB-SubCell"/>
</dbReference>
<dbReference type="RefSeq" id="WP_342795285.1">
    <property type="nucleotide sequence ID" value="NZ_BAAAMZ010000008.1"/>
</dbReference>
<evidence type="ECO:0000256" key="11">
    <source>
        <dbReference type="ARBA" id="ARBA00023014"/>
    </source>
</evidence>
<keyword evidence="3" id="KW-0285">Flavoprotein</keyword>
<evidence type="ECO:0000313" key="15">
    <source>
        <dbReference type="EMBL" id="TWF97469.1"/>
    </source>
</evidence>
<dbReference type="Pfam" id="PF01794">
    <property type="entry name" value="Ferric_reduct"/>
    <property type="match status" value="1"/>
</dbReference>
<feature type="transmembrane region" description="Helical" evidence="13">
    <location>
        <begin position="21"/>
        <end position="47"/>
    </location>
</feature>
<dbReference type="InterPro" id="IPR001433">
    <property type="entry name" value="OxRdtase_FAD/NAD-bd"/>
</dbReference>
<dbReference type="Gene3D" id="2.40.30.10">
    <property type="entry name" value="Translation factors"/>
    <property type="match status" value="1"/>
</dbReference>
<dbReference type="PANTHER" id="PTHR47354:SF8">
    <property type="entry name" value="1,2-PHENYLACETYL-COA EPOXIDASE, SUBUNIT E"/>
    <property type="match status" value="1"/>
</dbReference>
<accession>A0A561UDL7</accession>
<dbReference type="GO" id="GO:0051537">
    <property type="term" value="F:2 iron, 2 sulfur cluster binding"/>
    <property type="evidence" value="ECO:0007669"/>
    <property type="project" value="UniProtKB-KW"/>
</dbReference>
<evidence type="ECO:0000256" key="12">
    <source>
        <dbReference type="ARBA" id="ARBA00023136"/>
    </source>
</evidence>
<dbReference type="SUPFAM" id="SSF52343">
    <property type="entry name" value="Ferredoxin reductase-like, C-terminal NADP-linked domain"/>
    <property type="match status" value="1"/>
</dbReference>
<dbReference type="InterPro" id="IPR039261">
    <property type="entry name" value="FNR_nucleotide-bd"/>
</dbReference>